<reference evidence="3" key="1">
    <citation type="journal article" date="2019" name="Int. J. Syst. Evol. Microbiol.">
        <title>The Global Catalogue of Microorganisms (GCM) 10K type strain sequencing project: providing services to taxonomists for standard genome sequencing and annotation.</title>
        <authorList>
            <consortium name="The Broad Institute Genomics Platform"/>
            <consortium name="The Broad Institute Genome Sequencing Center for Infectious Disease"/>
            <person name="Wu L."/>
            <person name="Ma J."/>
        </authorList>
    </citation>
    <scope>NUCLEOTIDE SEQUENCE [LARGE SCALE GENOMIC DNA]</scope>
    <source>
        <strain evidence="3">KCTC 33522</strain>
    </source>
</reference>
<accession>A0ABW5XWW0</accession>
<dbReference type="EMBL" id="JBHUOR010000018">
    <property type="protein sequence ID" value="MFD2867489.1"/>
    <property type="molecule type" value="Genomic_DNA"/>
</dbReference>
<feature type="region of interest" description="Disordered" evidence="1">
    <location>
        <begin position="453"/>
        <end position="485"/>
    </location>
</feature>
<evidence type="ECO:0000256" key="1">
    <source>
        <dbReference type="SAM" id="MobiDB-lite"/>
    </source>
</evidence>
<proteinExistence type="predicted"/>
<dbReference type="Pfam" id="PF05133">
    <property type="entry name" value="SPP1_portal"/>
    <property type="match status" value="1"/>
</dbReference>
<protein>
    <submittedName>
        <fullName evidence="2">Phage portal protein</fullName>
    </submittedName>
</protein>
<gene>
    <name evidence="2" type="ORF">ACFSY7_03095</name>
</gene>
<keyword evidence="3" id="KW-1185">Reference proteome</keyword>
<dbReference type="InterPro" id="IPR006428">
    <property type="entry name" value="Portal_SPP1-type"/>
</dbReference>
<dbReference type="NCBIfam" id="TIGR01538">
    <property type="entry name" value="portal_SPP1"/>
    <property type="match status" value="1"/>
</dbReference>
<dbReference type="RefSeq" id="WP_380146779.1">
    <property type="nucleotide sequence ID" value="NZ_JBHUOR010000018.1"/>
</dbReference>
<organism evidence="2 3">
    <name type="scientific">Kurthia populi</name>
    <dbReference type="NCBI Taxonomy" id="1562132"/>
    <lineage>
        <taxon>Bacteria</taxon>
        <taxon>Bacillati</taxon>
        <taxon>Bacillota</taxon>
        <taxon>Bacilli</taxon>
        <taxon>Bacillales</taxon>
        <taxon>Caryophanaceae</taxon>
        <taxon>Kurthia</taxon>
    </lineage>
</organism>
<evidence type="ECO:0000313" key="3">
    <source>
        <dbReference type="Proteomes" id="UP001597568"/>
    </source>
</evidence>
<dbReference type="Proteomes" id="UP001597568">
    <property type="component" value="Unassembled WGS sequence"/>
</dbReference>
<comment type="caution">
    <text evidence="2">The sequence shown here is derived from an EMBL/GenBank/DDBJ whole genome shotgun (WGS) entry which is preliminary data.</text>
</comment>
<name>A0ABW5XWW0_9BACL</name>
<evidence type="ECO:0000313" key="2">
    <source>
        <dbReference type="EMBL" id="MFD2867489.1"/>
    </source>
</evidence>
<sequence>MFNMYNFGAGTYTDELVRMIEQNAPLQSDNVKKLYDSFDNSNMLQGERYYRNESDILQHKIYSYVNGVKVVDTDATNRRIPSGMHKILVDQKVGYLAGEPMSFGSNTGNNEQTALLTEIIGERWKKTLVELIINASNKGVEWLHPYIDEDGEFKYMLVGGEQFIPIYDTRYPDKLVAGIRFYYYADDHIKLELWTDEIVTYYEIIGGDITLDVTREVNPAPHFTDAEGAVGKSWGKVPFIRFQNNSWELSDLHFNKVAIDEYEQLLSKGQNTIFDVQELIYVLKGYDGSSLSEFQENLRRYKAVKVDEDDGGIDTLTAAIPTDAYIAQAEMLRKNIITSGQGVDPSPDVIGDAPSGRSLEFLYSLLDFKASMLEQGFELSIRELLWFVQEYCELQGRGTLDYRDVTMTFNKVLLTTEQEVIDMAVQSEGIISRETIVENHPWVKDAEAEMKRIEQERDDIEPLQIDIERKNSNENDGNGDEESFS</sequence>
<dbReference type="InterPro" id="IPR021145">
    <property type="entry name" value="Portal_protein_SPP1_Gp6-like"/>
</dbReference>